<evidence type="ECO:0000313" key="2">
    <source>
        <dbReference type="Proteomes" id="UP001341840"/>
    </source>
</evidence>
<reference evidence="1 2" key="1">
    <citation type="journal article" date="2023" name="Plants (Basel)">
        <title>Bridging the Gap: Combining Genomics and Transcriptomics Approaches to Understand Stylosanthes scabra, an Orphan Legume from the Brazilian Caatinga.</title>
        <authorList>
            <person name="Ferreira-Neto J.R.C."/>
            <person name="da Silva M.D."/>
            <person name="Binneck E."/>
            <person name="de Melo N.F."/>
            <person name="da Silva R.H."/>
            <person name="de Melo A.L.T.M."/>
            <person name="Pandolfi V."/>
            <person name="Bustamante F.O."/>
            <person name="Brasileiro-Vidal A.C."/>
            <person name="Benko-Iseppon A.M."/>
        </authorList>
    </citation>
    <scope>NUCLEOTIDE SEQUENCE [LARGE SCALE GENOMIC DNA]</scope>
    <source>
        <tissue evidence="1">Leaves</tissue>
    </source>
</reference>
<proteinExistence type="predicted"/>
<gene>
    <name evidence="1" type="ORF">PIB30_017212</name>
</gene>
<name>A0ABU6Y7Y9_9FABA</name>
<organism evidence="1 2">
    <name type="scientific">Stylosanthes scabra</name>
    <dbReference type="NCBI Taxonomy" id="79078"/>
    <lineage>
        <taxon>Eukaryota</taxon>
        <taxon>Viridiplantae</taxon>
        <taxon>Streptophyta</taxon>
        <taxon>Embryophyta</taxon>
        <taxon>Tracheophyta</taxon>
        <taxon>Spermatophyta</taxon>
        <taxon>Magnoliopsida</taxon>
        <taxon>eudicotyledons</taxon>
        <taxon>Gunneridae</taxon>
        <taxon>Pentapetalae</taxon>
        <taxon>rosids</taxon>
        <taxon>fabids</taxon>
        <taxon>Fabales</taxon>
        <taxon>Fabaceae</taxon>
        <taxon>Papilionoideae</taxon>
        <taxon>50 kb inversion clade</taxon>
        <taxon>dalbergioids sensu lato</taxon>
        <taxon>Dalbergieae</taxon>
        <taxon>Pterocarpus clade</taxon>
        <taxon>Stylosanthes</taxon>
    </lineage>
</organism>
<keyword evidence="2" id="KW-1185">Reference proteome</keyword>
<dbReference type="EMBL" id="JASCZI010241705">
    <property type="protein sequence ID" value="MED6205400.1"/>
    <property type="molecule type" value="Genomic_DNA"/>
</dbReference>
<accession>A0ABU6Y7Y9</accession>
<comment type="caution">
    <text evidence="1">The sequence shown here is derived from an EMBL/GenBank/DDBJ whole genome shotgun (WGS) entry which is preliminary data.</text>
</comment>
<sequence>MKNKEFVQLLQTSAELVVGNGSKIRFWHEVWMKVGVLKHKFPKLFLLSNEKNAAIQECGGMEWVYLGLELDLEKNSMELGGGAAPIFRGKSEERLVIVNEAVQLVDKWKMELVQRRNVMKHRDA</sequence>
<protein>
    <submittedName>
        <fullName evidence="1">Uncharacterized protein</fullName>
    </submittedName>
</protein>
<evidence type="ECO:0000313" key="1">
    <source>
        <dbReference type="EMBL" id="MED6205400.1"/>
    </source>
</evidence>
<dbReference type="Proteomes" id="UP001341840">
    <property type="component" value="Unassembled WGS sequence"/>
</dbReference>